<protein>
    <submittedName>
        <fullName evidence="7">Ca2+:H+ antiporter</fullName>
    </submittedName>
</protein>
<feature type="transmembrane region" description="Helical" evidence="5">
    <location>
        <begin position="144"/>
        <end position="162"/>
    </location>
</feature>
<evidence type="ECO:0000256" key="4">
    <source>
        <dbReference type="ARBA" id="ARBA00023136"/>
    </source>
</evidence>
<reference evidence="7 8" key="1">
    <citation type="submission" date="2020-08" db="EMBL/GenBank/DDBJ databases">
        <title>Genomic Encyclopedia of Type Strains, Phase IV (KMG-IV): sequencing the most valuable type-strain genomes for metagenomic binning, comparative biology and taxonomic classification.</title>
        <authorList>
            <person name="Goeker M."/>
        </authorList>
    </citation>
    <scope>NUCLEOTIDE SEQUENCE [LARGE SCALE GENOMIC DNA]</scope>
    <source>
        <strain evidence="7 8">DSM 22336</strain>
    </source>
</reference>
<evidence type="ECO:0000313" key="7">
    <source>
        <dbReference type="EMBL" id="MBB6262319.1"/>
    </source>
</evidence>
<evidence type="ECO:0000256" key="5">
    <source>
        <dbReference type="SAM" id="Phobius"/>
    </source>
</evidence>
<feature type="transmembrane region" description="Helical" evidence="5">
    <location>
        <begin position="270"/>
        <end position="290"/>
    </location>
</feature>
<dbReference type="PANTHER" id="PTHR37958">
    <property type="entry name" value="SODIUM-POTASSIUM/PROTON ANTIPORTER CHAA"/>
    <property type="match status" value="1"/>
</dbReference>
<dbReference type="Proteomes" id="UP000555393">
    <property type="component" value="Unassembled WGS sequence"/>
</dbReference>
<feature type="transmembrane region" description="Helical" evidence="5">
    <location>
        <begin position="331"/>
        <end position="355"/>
    </location>
</feature>
<accession>A0A841M3H2</accession>
<dbReference type="EMBL" id="JACIIU010000023">
    <property type="protein sequence ID" value="MBB6262319.1"/>
    <property type="molecule type" value="Genomic_DNA"/>
</dbReference>
<dbReference type="AlphaFoldDB" id="A0A841M3H2"/>
<evidence type="ECO:0000256" key="1">
    <source>
        <dbReference type="ARBA" id="ARBA00004141"/>
    </source>
</evidence>
<feature type="transmembrane region" description="Helical" evidence="5">
    <location>
        <begin position="362"/>
        <end position="380"/>
    </location>
</feature>
<keyword evidence="4 5" id="KW-0472">Membrane</keyword>
<dbReference type="Pfam" id="PF01699">
    <property type="entry name" value="Na_Ca_ex"/>
    <property type="match status" value="2"/>
</dbReference>
<evidence type="ECO:0000256" key="2">
    <source>
        <dbReference type="ARBA" id="ARBA00022692"/>
    </source>
</evidence>
<dbReference type="InterPro" id="IPR052946">
    <property type="entry name" value="Alkaline_pH_Ca-Antiporter"/>
</dbReference>
<dbReference type="InterPro" id="IPR004837">
    <property type="entry name" value="NaCa_Exmemb"/>
</dbReference>
<dbReference type="RefSeq" id="WP_184224487.1">
    <property type="nucleotide sequence ID" value="NZ_JACIIU010000023.1"/>
</dbReference>
<name>A0A841M3H2_9HYPH</name>
<feature type="domain" description="Sodium/calcium exchanger membrane region" evidence="6">
    <location>
        <begin position="241"/>
        <end position="378"/>
    </location>
</feature>
<keyword evidence="3 5" id="KW-1133">Transmembrane helix</keyword>
<feature type="transmembrane region" description="Helical" evidence="5">
    <location>
        <begin position="75"/>
        <end position="98"/>
    </location>
</feature>
<evidence type="ECO:0000256" key="3">
    <source>
        <dbReference type="ARBA" id="ARBA00022989"/>
    </source>
</evidence>
<dbReference type="GO" id="GO:0015386">
    <property type="term" value="F:potassium:proton antiporter activity"/>
    <property type="evidence" value="ECO:0007669"/>
    <property type="project" value="TreeGrafter"/>
</dbReference>
<feature type="transmembrane region" description="Helical" evidence="5">
    <location>
        <begin position="302"/>
        <end position="325"/>
    </location>
</feature>
<dbReference type="PANTHER" id="PTHR37958:SF1">
    <property type="entry name" value="SODIUM-POTASSIUM_PROTON ANTIPORTER CHAA"/>
    <property type="match status" value="1"/>
</dbReference>
<comment type="subcellular location">
    <subcellularLocation>
        <location evidence="1">Membrane</location>
        <topology evidence="1">Multi-pass membrane protein</topology>
    </subcellularLocation>
</comment>
<feature type="transmembrane region" description="Helical" evidence="5">
    <location>
        <begin position="12"/>
        <end position="34"/>
    </location>
</feature>
<feature type="transmembrane region" description="Helical" evidence="5">
    <location>
        <begin position="174"/>
        <end position="194"/>
    </location>
</feature>
<evidence type="ECO:0000259" key="6">
    <source>
        <dbReference type="Pfam" id="PF01699"/>
    </source>
</evidence>
<dbReference type="GO" id="GO:0015385">
    <property type="term" value="F:sodium:proton antiporter activity"/>
    <property type="evidence" value="ECO:0007669"/>
    <property type="project" value="TreeGrafter"/>
</dbReference>
<gene>
    <name evidence="7" type="ORF">FHS77_002891</name>
</gene>
<evidence type="ECO:0000313" key="8">
    <source>
        <dbReference type="Proteomes" id="UP000555393"/>
    </source>
</evidence>
<sequence>MSRLTHSPQLVTAFKLIAIWCVVAVFLLFGANWLSAEMPLGTALFGFAILFTTILAASFGVVHEADELAQQLGEPYGTLILTLSIVLIEVILIVSVLLGPGEAPTIGRDSIYAVMMIIMNLVTGLCLLAGALRHGEQEYNAQGALSYLSMIIVLAGMAFLLPNTLLQNIGGFSAIQAVVIASLTILIYASFLYFQMGQYKTHFQQPPMGGMSIARVERAEGEQVDKAPLDMRKNIGHAIKLVAFMVPIVLLSKYLAIIIDYGVATTGAPIALGGLLIAIIVFTPESITAVKAALNNETQRAVNLCLGAFVSTVGLTVPAVLAIGLLTGKTVIFGISATETVLFALTIGLSAFTYLGQKTTAIQGLLHLVLFAVFTLTLLTA</sequence>
<proteinExistence type="predicted"/>
<feature type="transmembrane region" description="Helical" evidence="5">
    <location>
        <begin position="40"/>
        <end position="63"/>
    </location>
</feature>
<dbReference type="GO" id="GO:0005886">
    <property type="term" value="C:plasma membrane"/>
    <property type="evidence" value="ECO:0007669"/>
    <property type="project" value="TreeGrafter"/>
</dbReference>
<comment type="caution">
    <text evidence="7">The sequence shown here is derived from an EMBL/GenBank/DDBJ whole genome shotgun (WGS) entry which is preliminary data.</text>
</comment>
<keyword evidence="8" id="KW-1185">Reference proteome</keyword>
<organism evidence="7 8">
    <name type="scientific">Paenochrobactrum gallinarii</name>
    <dbReference type="NCBI Taxonomy" id="643673"/>
    <lineage>
        <taxon>Bacteria</taxon>
        <taxon>Pseudomonadati</taxon>
        <taxon>Pseudomonadota</taxon>
        <taxon>Alphaproteobacteria</taxon>
        <taxon>Hyphomicrobiales</taxon>
        <taxon>Brucellaceae</taxon>
        <taxon>Paenochrobactrum</taxon>
    </lineage>
</organism>
<feature type="transmembrane region" description="Helical" evidence="5">
    <location>
        <begin position="110"/>
        <end position="132"/>
    </location>
</feature>
<feature type="transmembrane region" description="Helical" evidence="5">
    <location>
        <begin position="241"/>
        <end position="264"/>
    </location>
</feature>
<keyword evidence="2 5" id="KW-0812">Transmembrane</keyword>
<feature type="domain" description="Sodium/calcium exchanger membrane region" evidence="6">
    <location>
        <begin position="43"/>
        <end position="196"/>
    </location>
</feature>